<sequence length="735" mass="87020">MSEQSRKRNAPQFYQPKVDKRKNDGPPESIQHYLNNALIVTNKEAQEKVSKLFQKLQNDYNLKRKINFHHCYSNVDENIILNYINPLKNEKFNENLIKVNYFQLINDYADKINIQGIDESKKLEYFQALRLKSQQKVKEYEAIKLNHLSLLENTTNPQEKLKHMSILKKMQTKIDECDVFTIVNYFNPCSIRFYNNNEDIELYSEVESKINVKIQELLTIFPTELHYLSEDDKNEDLNRLKQCYENLLQEQIELKDSISELEVKIVNVENKQELEKTKKILVKLQDNLKIVNEEIESYNNENKHWDVLNKPYCGVINSIKTSFNGYSKLKPTIFVLAVRDHKTYESSITKKYYHNILNSNNWLKIRAIIDTSKRNKQEIIQKNIETKQRLDFYKEKPWHLVCVITYRDLIFIVDGLFDGFLNNLDNKNTQHALSAIPCSASIIKLLEKCGYKNKQVNGNAAKNSSYIYSSGTRTTSVLIPDFSQFNEQLREEAIKLNINPVKYIKDEKEKLMNERKQNKDLRGLPFIKERFRFCVKSNPLTNICGCKKNQCFIEYRCRICFINYQKEFEHNQNVEYKCLCRFNELKNYKTVTKIINFCEVSQTFDCKQKNQDTTHVCEITKKEFLERNVKKLCYDHRIYYCRNPVLSKDEKTLKKIKTQIKKRKANDDDGGENSEGFLKLHDKKVLDIENCRNVAISFVSMFTNMFADHQFHTFEILFGEIDGNKTNRKIMPISH</sequence>
<feature type="region of interest" description="Disordered" evidence="2">
    <location>
        <begin position="1"/>
        <end position="27"/>
    </location>
</feature>
<evidence type="ECO:0000256" key="1">
    <source>
        <dbReference type="SAM" id="Coils"/>
    </source>
</evidence>
<proteinExistence type="predicted"/>
<evidence type="ECO:0000256" key="2">
    <source>
        <dbReference type="SAM" id="MobiDB-lite"/>
    </source>
</evidence>
<name>A0A9N9WUR2_9DIPT</name>
<feature type="coiled-coil region" evidence="1">
    <location>
        <begin position="230"/>
        <end position="301"/>
    </location>
</feature>
<dbReference type="EMBL" id="OU895879">
    <property type="protein sequence ID" value="CAG9806790.1"/>
    <property type="molecule type" value="Genomic_DNA"/>
</dbReference>
<gene>
    <name evidence="3" type="ORF">CHIRRI_LOCUS9644</name>
</gene>
<organism evidence="3 4">
    <name type="scientific">Chironomus riparius</name>
    <dbReference type="NCBI Taxonomy" id="315576"/>
    <lineage>
        <taxon>Eukaryota</taxon>
        <taxon>Metazoa</taxon>
        <taxon>Ecdysozoa</taxon>
        <taxon>Arthropoda</taxon>
        <taxon>Hexapoda</taxon>
        <taxon>Insecta</taxon>
        <taxon>Pterygota</taxon>
        <taxon>Neoptera</taxon>
        <taxon>Endopterygota</taxon>
        <taxon>Diptera</taxon>
        <taxon>Nematocera</taxon>
        <taxon>Chironomoidea</taxon>
        <taxon>Chironomidae</taxon>
        <taxon>Chironominae</taxon>
        <taxon>Chironomus</taxon>
    </lineage>
</organism>
<reference evidence="3" key="1">
    <citation type="submission" date="2022-01" db="EMBL/GenBank/DDBJ databases">
        <authorList>
            <person name="King R."/>
        </authorList>
    </citation>
    <scope>NUCLEOTIDE SEQUENCE</scope>
</reference>
<evidence type="ECO:0000313" key="4">
    <source>
        <dbReference type="Proteomes" id="UP001153620"/>
    </source>
</evidence>
<keyword evidence="1" id="KW-0175">Coiled coil</keyword>
<accession>A0A9N9WUR2</accession>
<protein>
    <submittedName>
        <fullName evidence="3">Uncharacterized protein</fullName>
    </submittedName>
</protein>
<dbReference type="AlphaFoldDB" id="A0A9N9WUR2"/>
<reference evidence="3" key="2">
    <citation type="submission" date="2022-10" db="EMBL/GenBank/DDBJ databases">
        <authorList>
            <consortium name="ENA_rothamsted_submissions"/>
            <consortium name="culmorum"/>
            <person name="King R."/>
        </authorList>
    </citation>
    <scope>NUCLEOTIDE SEQUENCE</scope>
</reference>
<evidence type="ECO:0000313" key="3">
    <source>
        <dbReference type="EMBL" id="CAG9806790.1"/>
    </source>
</evidence>
<keyword evidence="4" id="KW-1185">Reference proteome</keyword>
<dbReference type="Proteomes" id="UP001153620">
    <property type="component" value="Chromosome 3"/>
</dbReference>